<name>A0ABU5ZQZ7_9FLAO</name>
<dbReference type="RefSeq" id="WP_324178543.1">
    <property type="nucleotide sequence ID" value="NZ_BAABAW010000003.1"/>
</dbReference>
<feature type="transmembrane region" description="Helical" evidence="1">
    <location>
        <begin position="7"/>
        <end position="27"/>
    </location>
</feature>
<keyword evidence="3" id="KW-1185">Reference proteome</keyword>
<keyword evidence="1" id="KW-0812">Transmembrane</keyword>
<organism evidence="2 3">
    <name type="scientific">Aquimarina gracilis</name>
    <dbReference type="NCBI Taxonomy" id="874422"/>
    <lineage>
        <taxon>Bacteria</taxon>
        <taxon>Pseudomonadati</taxon>
        <taxon>Bacteroidota</taxon>
        <taxon>Flavobacteriia</taxon>
        <taxon>Flavobacteriales</taxon>
        <taxon>Flavobacteriaceae</taxon>
        <taxon>Aquimarina</taxon>
    </lineage>
</organism>
<keyword evidence="1" id="KW-1133">Transmembrane helix</keyword>
<evidence type="ECO:0000313" key="2">
    <source>
        <dbReference type="EMBL" id="MEB3344495.1"/>
    </source>
</evidence>
<reference evidence="2 3" key="1">
    <citation type="journal article" date="2013" name="Int. J. Syst. Evol. Microbiol.">
        <title>Aquimarina gracilis sp. nov., isolated from the gut microflora of a mussel, Mytilus coruscus, and emended description of Aquimarina spongiae.</title>
        <authorList>
            <person name="Park S.C."/>
            <person name="Choe H.N."/>
            <person name="Baik K.S."/>
            <person name="Seong C.N."/>
        </authorList>
    </citation>
    <scope>NUCLEOTIDE SEQUENCE [LARGE SCALE GENOMIC DNA]</scope>
    <source>
        <strain evidence="2 3">PSC32</strain>
    </source>
</reference>
<comment type="caution">
    <text evidence="2">The sequence shown here is derived from an EMBL/GenBank/DDBJ whole genome shotgun (WGS) entry which is preliminary data.</text>
</comment>
<dbReference type="EMBL" id="JAYKLX010000002">
    <property type="protein sequence ID" value="MEB3344495.1"/>
    <property type="molecule type" value="Genomic_DNA"/>
</dbReference>
<keyword evidence="1" id="KW-0472">Membrane</keyword>
<gene>
    <name evidence="2" type="ORF">U6A24_03430</name>
</gene>
<dbReference type="Proteomes" id="UP001327027">
    <property type="component" value="Unassembled WGS sequence"/>
</dbReference>
<accession>A0ABU5ZQZ7</accession>
<evidence type="ECO:0000256" key="1">
    <source>
        <dbReference type="SAM" id="Phobius"/>
    </source>
</evidence>
<sequence>MRNNLKTIISLLFIILVVGYITLVITLDQDTNLEEVNTHENKTVDKEINNDTKDTISLLFSLPIDIKKTPYL</sequence>
<evidence type="ECO:0000313" key="3">
    <source>
        <dbReference type="Proteomes" id="UP001327027"/>
    </source>
</evidence>
<proteinExistence type="predicted"/>
<protein>
    <submittedName>
        <fullName evidence="2">Uncharacterized protein</fullName>
    </submittedName>
</protein>